<dbReference type="Pfam" id="PF13508">
    <property type="entry name" value="Acetyltransf_7"/>
    <property type="match status" value="1"/>
</dbReference>
<dbReference type="CDD" id="cd04301">
    <property type="entry name" value="NAT_SF"/>
    <property type="match status" value="1"/>
</dbReference>
<dbReference type="InterPro" id="IPR000182">
    <property type="entry name" value="GNAT_dom"/>
</dbReference>
<reference evidence="2" key="1">
    <citation type="submission" date="2022-06" db="EMBL/GenBank/DDBJ databases">
        <title>Complete Genome Sequence of Arcanobacterium pinnipediorum strain DSM 28752 isolated from a harbour seal.</title>
        <authorList>
            <person name="Borowiak M."/>
            <person name="Kreitlow A."/>
            <person name="Alssahen M."/>
            <person name="Malorny B."/>
            <person name="Laemmler C."/>
            <person name="Prenger-Berninghoff E."/>
            <person name="Siebert U."/>
            <person name="Ploetz M."/>
            <person name="Abdulmawjood A."/>
        </authorList>
    </citation>
    <scope>NUCLEOTIDE SEQUENCE</scope>
    <source>
        <strain evidence="2">DSM 28752</strain>
    </source>
</reference>
<keyword evidence="3" id="KW-1185">Reference proteome</keyword>
<accession>A0ABY5AGU7</accession>
<protein>
    <submittedName>
        <fullName evidence="2">GNAT family N-acetyltransferase</fullName>
    </submittedName>
</protein>
<dbReference type="Proteomes" id="UP001056109">
    <property type="component" value="Chromosome"/>
</dbReference>
<evidence type="ECO:0000259" key="1">
    <source>
        <dbReference type="PROSITE" id="PS51186"/>
    </source>
</evidence>
<dbReference type="InterPro" id="IPR016181">
    <property type="entry name" value="Acyl_CoA_acyltransferase"/>
</dbReference>
<dbReference type="SUPFAM" id="SSF55729">
    <property type="entry name" value="Acyl-CoA N-acyltransferases (Nat)"/>
    <property type="match status" value="1"/>
</dbReference>
<proteinExistence type="predicted"/>
<dbReference type="PROSITE" id="PS51186">
    <property type="entry name" value="GNAT"/>
    <property type="match status" value="1"/>
</dbReference>
<evidence type="ECO:0000313" key="3">
    <source>
        <dbReference type="Proteomes" id="UP001056109"/>
    </source>
</evidence>
<dbReference type="Gene3D" id="3.40.630.30">
    <property type="match status" value="1"/>
</dbReference>
<dbReference type="RefSeq" id="WP_252673297.1">
    <property type="nucleotide sequence ID" value="NZ_CP099547.1"/>
</dbReference>
<feature type="domain" description="N-acetyltransferase" evidence="1">
    <location>
        <begin position="7"/>
        <end position="181"/>
    </location>
</feature>
<evidence type="ECO:0000313" key="2">
    <source>
        <dbReference type="EMBL" id="USR79428.1"/>
    </source>
</evidence>
<dbReference type="EMBL" id="CP099547">
    <property type="protein sequence ID" value="USR79428.1"/>
    <property type="molecule type" value="Genomic_DNA"/>
</dbReference>
<organism evidence="2 3">
    <name type="scientific">Arcanobacterium pinnipediorum</name>
    <dbReference type="NCBI Taxonomy" id="1503041"/>
    <lineage>
        <taxon>Bacteria</taxon>
        <taxon>Bacillati</taxon>
        <taxon>Actinomycetota</taxon>
        <taxon>Actinomycetes</taxon>
        <taxon>Actinomycetales</taxon>
        <taxon>Actinomycetaceae</taxon>
        <taxon>Arcanobacterium</taxon>
    </lineage>
</organism>
<name>A0ABY5AGU7_9ACTO</name>
<sequence>MLDIYFETLTALTDDQLREDILALWQHNSELGASVGAQPGAPRSRYEELLAGHEESMAANRGWLYVMREKQTDKLLGFAWWIIGIPEGNPNHIATIKRFQVDPNYQGQGLGRKFMDYIHSGEVLDQLGEQVDFLHLQFRAGRGLGKFYASYGYEVNVRWDLIRRNDDGEYDGWLEMMRRRDGGPLPGLRL</sequence>
<gene>
    <name evidence="2" type="ORF">NG665_00060</name>
</gene>